<dbReference type="Gene3D" id="3.40.1440.10">
    <property type="entry name" value="GIY-YIG endonuclease"/>
    <property type="match status" value="1"/>
</dbReference>
<dbReference type="InterPro" id="IPR013520">
    <property type="entry name" value="Ribonucl_H"/>
</dbReference>
<dbReference type="PANTHER" id="PTHR30231:SF37">
    <property type="entry name" value="EXODEOXYRIBONUCLEASE 10"/>
    <property type="match status" value="1"/>
</dbReference>
<name>A0ABQ3H1C3_9NEIS</name>
<reference evidence="5" key="1">
    <citation type="journal article" date="2019" name="Int. J. Syst. Evol. Microbiol.">
        <title>The Global Catalogue of Microorganisms (GCM) 10K type strain sequencing project: providing services to taxonomists for standard genome sequencing and annotation.</title>
        <authorList>
            <consortium name="The Broad Institute Genomics Platform"/>
            <consortium name="The Broad Institute Genome Sequencing Center for Infectious Disease"/>
            <person name="Wu L."/>
            <person name="Ma J."/>
        </authorList>
    </citation>
    <scope>NUCLEOTIDE SEQUENCE [LARGE SCALE GENOMIC DNA]</scope>
    <source>
        <strain evidence="5">KCTC 23701</strain>
    </source>
</reference>
<sequence length="483" mass="53097">MSTGHPRIESAQAMNPYYNEPLVFVDLETTGATPASDRITEVGIVQVDADGVRTWSSLVNPQQPIPPFIQRLTGIDDAMVASAPTFAELAETVLAKLQGRVFVAHNARFDYGFLKQEFQRLGLRFSAPVLCTVKLSRKLYPNEFKHSLDALVARHGLTVDGERHRALSDARLLPAFLDAALRDHPAAALQQAIAELLRQPRIPAGVDPAVVDELPETGGCYTFYAADGAPLLVGRSPNLRKRVLQHFAADARKPRELEMLARLARIDWQEASGDFGAMVDEARLIRTLKPAYNPRPKKSTAACVLQLHEHDGALVPAIVELAALGEVEPRCDFVFGPFRARRDAQRLLEKLADGTGLCRKVLGLEGGAPYAATSGPCSAQPPGRCRGACVGREPLATHNARLLSLLAKHRFAEWPYSGPVGLSEGPDWAPEIHVIDRWCHLGRIRSIDELPGLLAEAPREFDYDAYKLIAFELKRRAGQVLRF</sequence>
<dbReference type="InterPro" id="IPR036397">
    <property type="entry name" value="RNaseH_sf"/>
</dbReference>
<dbReference type="InterPro" id="IPR035901">
    <property type="entry name" value="GIY-YIG_endonuc_sf"/>
</dbReference>
<dbReference type="EC" id="2.7.7.7" evidence="1"/>
<dbReference type="EMBL" id="BMYO01000007">
    <property type="protein sequence ID" value="GHD65496.1"/>
    <property type="molecule type" value="Genomic_DNA"/>
</dbReference>
<dbReference type="SMART" id="SM00479">
    <property type="entry name" value="EXOIII"/>
    <property type="match status" value="1"/>
</dbReference>
<dbReference type="SUPFAM" id="SSF53098">
    <property type="entry name" value="Ribonuclease H-like"/>
    <property type="match status" value="1"/>
</dbReference>
<accession>A0ABQ3H1C3</accession>
<dbReference type="Gene3D" id="3.30.420.10">
    <property type="entry name" value="Ribonuclease H-like superfamily/Ribonuclease H"/>
    <property type="match status" value="1"/>
</dbReference>
<dbReference type="Proteomes" id="UP000604737">
    <property type="component" value="Unassembled WGS sequence"/>
</dbReference>
<protein>
    <recommendedName>
        <fullName evidence="1">DNA-directed DNA polymerase</fullName>
        <ecNumber evidence="1">2.7.7.7</ecNumber>
    </recommendedName>
</protein>
<dbReference type="PANTHER" id="PTHR30231">
    <property type="entry name" value="DNA POLYMERASE III SUBUNIT EPSILON"/>
    <property type="match status" value="1"/>
</dbReference>
<proteinExistence type="predicted"/>
<dbReference type="PROSITE" id="PS50164">
    <property type="entry name" value="GIY_YIG"/>
    <property type="match status" value="1"/>
</dbReference>
<dbReference type="InterPro" id="IPR006054">
    <property type="entry name" value="DnaQ"/>
</dbReference>
<dbReference type="CDD" id="cd10434">
    <property type="entry name" value="GIY-YIG_UvrC_Cho"/>
    <property type="match status" value="1"/>
</dbReference>
<dbReference type="InterPro" id="IPR047296">
    <property type="entry name" value="GIY-YIG_UvrC_Cho"/>
</dbReference>
<organism evidence="4 5">
    <name type="scientific">Jeongeupia chitinilytica</name>
    <dbReference type="NCBI Taxonomy" id="1041641"/>
    <lineage>
        <taxon>Bacteria</taxon>
        <taxon>Pseudomonadati</taxon>
        <taxon>Pseudomonadota</taxon>
        <taxon>Betaproteobacteria</taxon>
        <taxon>Neisseriales</taxon>
        <taxon>Chitinibacteraceae</taxon>
        <taxon>Jeongeupia</taxon>
    </lineage>
</organism>
<evidence type="ECO:0000313" key="5">
    <source>
        <dbReference type="Proteomes" id="UP000604737"/>
    </source>
</evidence>
<keyword evidence="5" id="KW-1185">Reference proteome</keyword>
<evidence type="ECO:0000313" key="4">
    <source>
        <dbReference type="EMBL" id="GHD65496.1"/>
    </source>
</evidence>
<dbReference type="InterPro" id="IPR012337">
    <property type="entry name" value="RNaseH-like_sf"/>
</dbReference>
<dbReference type="SUPFAM" id="SSF82771">
    <property type="entry name" value="GIY-YIG endonuclease"/>
    <property type="match status" value="1"/>
</dbReference>
<gene>
    <name evidence="4" type="ORF">GCM10007350_26050</name>
</gene>
<feature type="domain" description="GIY-YIG" evidence="3">
    <location>
        <begin position="216"/>
        <end position="294"/>
    </location>
</feature>
<dbReference type="SMART" id="SM00465">
    <property type="entry name" value="GIYc"/>
    <property type="match status" value="1"/>
</dbReference>
<dbReference type="CDD" id="cd06127">
    <property type="entry name" value="DEDDh"/>
    <property type="match status" value="1"/>
</dbReference>
<dbReference type="Pfam" id="PF00929">
    <property type="entry name" value="RNase_T"/>
    <property type="match status" value="1"/>
</dbReference>
<comment type="caution">
    <text evidence="4">The sequence shown here is derived from an EMBL/GenBank/DDBJ whole genome shotgun (WGS) entry which is preliminary data.</text>
</comment>
<evidence type="ECO:0000256" key="1">
    <source>
        <dbReference type="ARBA" id="ARBA00012417"/>
    </source>
</evidence>
<dbReference type="InterPro" id="IPR000305">
    <property type="entry name" value="GIY-YIG_endonuc"/>
</dbReference>
<comment type="catalytic activity">
    <reaction evidence="2">
        <text>DNA(n) + a 2'-deoxyribonucleoside 5'-triphosphate = DNA(n+1) + diphosphate</text>
        <dbReference type="Rhea" id="RHEA:22508"/>
        <dbReference type="Rhea" id="RHEA-COMP:17339"/>
        <dbReference type="Rhea" id="RHEA-COMP:17340"/>
        <dbReference type="ChEBI" id="CHEBI:33019"/>
        <dbReference type="ChEBI" id="CHEBI:61560"/>
        <dbReference type="ChEBI" id="CHEBI:173112"/>
        <dbReference type="EC" id="2.7.7.7"/>
    </reaction>
</comment>
<evidence type="ECO:0000256" key="2">
    <source>
        <dbReference type="ARBA" id="ARBA00049244"/>
    </source>
</evidence>
<dbReference type="NCBIfam" id="TIGR00573">
    <property type="entry name" value="dnaq"/>
    <property type="match status" value="1"/>
</dbReference>
<evidence type="ECO:0000259" key="3">
    <source>
        <dbReference type="PROSITE" id="PS50164"/>
    </source>
</evidence>